<organism evidence="2 3">
    <name type="scientific">Arabidopsis thaliana x Arabidopsis arenosa</name>
    <dbReference type="NCBI Taxonomy" id="1240361"/>
    <lineage>
        <taxon>Eukaryota</taxon>
        <taxon>Viridiplantae</taxon>
        <taxon>Streptophyta</taxon>
        <taxon>Embryophyta</taxon>
        <taxon>Tracheophyta</taxon>
        <taxon>Spermatophyta</taxon>
        <taxon>Magnoliopsida</taxon>
        <taxon>eudicotyledons</taxon>
        <taxon>Gunneridae</taxon>
        <taxon>Pentapetalae</taxon>
        <taxon>rosids</taxon>
        <taxon>malvids</taxon>
        <taxon>Brassicales</taxon>
        <taxon>Brassicaceae</taxon>
        <taxon>Camelineae</taxon>
        <taxon>Arabidopsis</taxon>
    </lineage>
</organism>
<dbReference type="Pfam" id="PF03478">
    <property type="entry name" value="Beta-prop_KIB1-4"/>
    <property type="match status" value="1"/>
</dbReference>
<protein>
    <recommendedName>
        <fullName evidence="1">KIB1-4 beta-propeller domain-containing protein</fullName>
    </recommendedName>
</protein>
<dbReference type="Proteomes" id="UP000694240">
    <property type="component" value="Chromosome 10"/>
</dbReference>
<dbReference type="PANTHER" id="PTHR47076:SF11">
    <property type="entry name" value="BNAA06G16930D PROTEIN"/>
    <property type="match status" value="1"/>
</dbReference>
<evidence type="ECO:0000313" key="2">
    <source>
        <dbReference type="EMBL" id="KAG7560053.1"/>
    </source>
</evidence>
<proteinExistence type="predicted"/>
<evidence type="ECO:0000259" key="1">
    <source>
        <dbReference type="Pfam" id="PF03478"/>
    </source>
</evidence>
<sequence length="365" mass="40993">MEVGQANPLLGGESSRCSNSTVKSSWWQRIQSNHHHESRWWVRAFLKIREWSEIVAGPRWKTFIRRFNRDPRRGQDWDDSDQFRYDPASYTLSFEDEDKDDDDEAGLGGVRSFSMRYASVPVASGKAPAVFSVDARSIRFVLIVVTMTLSRTPYLAMGGEIVGDTPGGDKIWNLMLYDPCKDEVVTIRDKIYPMVMLNDMQMIGSSHGWITSVNDANATVTLSDEFKPFPSDGSPPTIISLPPLVPLPASQTTILRRVQGALNDSDEVVSVNQTPYRLMVFSLEEGNKACYTEDIGDLCIFISKAEPFCLNASSFPGLTPNSVYFIDPGVAAYHLPTRTFRTFNIPKGSKPRRYGAPFWLPPLQD</sequence>
<name>A0A8T1ZN04_9BRAS</name>
<gene>
    <name evidence="2" type="ORF">ISN45_Aa05g016100</name>
</gene>
<dbReference type="EMBL" id="JAEFBK010000010">
    <property type="protein sequence ID" value="KAG7560053.1"/>
    <property type="molecule type" value="Genomic_DNA"/>
</dbReference>
<reference evidence="2 3" key="1">
    <citation type="submission" date="2020-12" db="EMBL/GenBank/DDBJ databases">
        <title>Concerted genomic and epigenomic changes stabilize Arabidopsis allopolyploids.</title>
        <authorList>
            <person name="Chen Z."/>
        </authorList>
    </citation>
    <scope>NUCLEOTIDE SEQUENCE [LARGE SCALE GENOMIC DNA]</scope>
    <source>
        <strain evidence="2">Allo738</strain>
        <tissue evidence="2">Leaf</tissue>
    </source>
</reference>
<accession>A0A8T1ZN04</accession>
<evidence type="ECO:0000313" key="3">
    <source>
        <dbReference type="Proteomes" id="UP000694240"/>
    </source>
</evidence>
<comment type="caution">
    <text evidence="2">The sequence shown here is derived from an EMBL/GenBank/DDBJ whole genome shotgun (WGS) entry which is preliminary data.</text>
</comment>
<feature type="domain" description="KIB1-4 beta-propeller" evidence="1">
    <location>
        <begin position="130"/>
        <end position="333"/>
    </location>
</feature>
<keyword evidence="3" id="KW-1185">Reference proteome</keyword>
<dbReference type="InterPro" id="IPR005174">
    <property type="entry name" value="KIB1-4_b-propeller"/>
</dbReference>
<dbReference type="PANTHER" id="PTHR47076">
    <property type="entry name" value="NHL DOMAIN PROTEIN"/>
    <property type="match status" value="1"/>
</dbReference>
<dbReference type="AlphaFoldDB" id="A0A8T1ZN04"/>